<name>X1V8A8_9ZZZZ</name>
<dbReference type="AlphaFoldDB" id="X1V8A8"/>
<gene>
    <name evidence="1" type="ORF">S12H4_28033</name>
</gene>
<proteinExistence type="predicted"/>
<feature type="non-terminal residue" evidence="1">
    <location>
        <position position="58"/>
    </location>
</feature>
<reference evidence="1" key="1">
    <citation type="journal article" date="2014" name="Front. Microbiol.">
        <title>High frequency of phylogenetically diverse reductive dehalogenase-homologous genes in deep subseafloor sedimentary metagenomes.</title>
        <authorList>
            <person name="Kawai M."/>
            <person name="Futagami T."/>
            <person name="Toyoda A."/>
            <person name="Takaki Y."/>
            <person name="Nishi S."/>
            <person name="Hori S."/>
            <person name="Arai W."/>
            <person name="Tsubouchi T."/>
            <person name="Morono Y."/>
            <person name="Uchiyama I."/>
            <person name="Ito T."/>
            <person name="Fujiyama A."/>
            <person name="Inagaki F."/>
            <person name="Takami H."/>
        </authorList>
    </citation>
    <scope>NUCLEOTIDE SEQUENCE</scope>
    <source>
        <strain evidence="1">Expedition CK06-06</strain>
    </source>
</reference>
<sequence>MKYNTYLTIKKSIQYPKFGGFNNGHRTQPIQPEFILEKLLLDLETEDPQIPRSTLSYR</sequence>
<comment type="caution">
    <text evidence="1">The sequence shown here is derived from an EMBL/GenBank/DDBJ whole genome shotgun (WGS) entry which is preliminary data.</text>
</comment>
<accession>X1V8A8</accession>
<organism evidence="1">
    <name type="scientific">marine sediment metagenome</name>
    <dbReference type="NCBI Taxonomy" id="412755"/>
    <lineage>
        <taxon>unclassified sequences</taxon>
        <taxon>metagenomes</taxon>
        <taxon>ecological metagenomes</taxon>
    </lineage>
</organism>
<protein>
    <submittedName>
        <fullName evidence="1">Uncharacterized protein</fullName>
    </submittedName>
</protein>
<evidence type="ECO:0000313" key="1">
    <source>
        <dbReference type="EMBL" id="GAJ01435.1"/>
    </source>
</evidence>
<dbReference type="EMBL" id="BARW01016047">
    <property type="protein sequence ID" value="GAJ01435.1"/>
    <property type="molecule type" value="Genomic_DNA"/>
</dbReference>